<dbReference type="Gene3D" id="3.30.420.10">
    <property type="entry name" value="Ribonuclease H-like superfamily/Ribonuclease H"/>
    <property type="match status" value="1"/>
</dbReference>
<dbReference type="STRING" id="93759.A0A1R3K952"/>
<name>A0A1R3K952_9ROSI</name>
<dbReference type="Gene3D" id="3.60.10.10">
    <property type="entry name" value="Endonuclease/exonuclease/phosphatase"/>
    <property type="match status" value="1"/>
</dbReference>
<keyword evidence="4" id="KW-0255">Endonuclease</keyword>
<keyword evidence="4" id="KW-0540">Nuclease</keyword>
<dbReference type="InterPro" id="IPR036397">
    <property type="entry name" value="RNaseH_sf"/>
</dbReference>
<evidence type="ECO:0000259" key="2">
    <source>
        <dbReference type="Pfam" id="PF13456"/>
    </source>
</evidence>
<keyword evidence="5" id="KW-1185">Reference proteome</keyword>
<proteinExistence type="predicted"/>
<dbReference type="PANTHER" id="PTHR33710">
    <property type="entry name" value="BNAC02G09200D PROTEIN"/>
    <property type="match status" value="1"/>
</dbReference>
<protein>
    <submittedName>
        <fullName evidence="4">Endonuclease/exonuclease/phosphatase</fullName>
    </submittedName>
</protein>
<feature type="region of interest" description="Disordered" evidence="1">
    <location>
        <begin position="252"/>
        <end position="296"/>
    </location>
</feature>
<dbReference type="AlphaFoldDB" id="A0A1R3K952"/>
<dbReference type="EMBL" id="AWUE01014480">
    <property type="protein sequence ID" value="OMP03548.1"/>
    <property type="molecule type" value="Genomic_DNA"/>
</dbReference>
<dbReference type="SUPFAM" id="SSF53098">
    <property type="entry name" value="Ribonuclease H-like"/>
    <property type="match status" value="1"/>
</dbReference>
<dbReference type="Pfam" id="PF13456">
    <property type="entry name" value="RVT_3"/>
    <property type="match status" value="1"/>
</dbReference>
<feature type="compositionally biased region" description="Basic residues" evidence="1">
    <location>
        <begin position="122"/>
        <end position="133"/>
    </location>
</feature>
<dbReference type="SUPFAM" id="SSF56219">
    <property type="entry name" value="DNase I-like"/>
    <property type="match status" value="1"/>
</dbReference>
<evidence type="ECO:0000256" key="1">
    <source>
        <dbReference type="SAM" id="MobiDB-lite"/>
    </source>
</evidence>
<feature type="domain" description="Reverse transcriptase zinc-binding" evidence="3">
    <location>
        <begin position="751"/>
        <end position="817"/>
    </location>
</feature>
<accession>A0A1R3K952</accession>
<gene>
    <name evidence="4" type="ORF">COLO4_10353</name>
</gene>
<dbReference type="Proteomes" id="UP000187203">
    <property type="component" value="Unassembled WGS sequence"/>
</dbReference>
<dbReference type="InterPro" id="IPR036691">
    <property type="entry name" value="Endo/exonu/phosph_ase_sf"/>
</dbReference>
<feature type="region of interest" description="Disordered" evidence="1">
    <location>
        <begin position="121"/>
        <end position="200"/>
    </location>
</feature>
<dbReference type="InterPro" id="IPR026960">
    <property type="entry name" value="RVT-Znf"/>
</dbReference>
<evidence type="ECO:0000259" key="3">
    <source>
        <dbReference type="Pfam" id="PF13966"/>
    </source>
</evidence>
<feature type="region of interest" description="Disordered" evidence="1">
    <location>
        <begin position="1"/>
        <end position="32"/>
    </location>
</feature>
<dbReference type="PANTHER" id="PTHR33710:SF77">
    <property type="entry name" value="DNASE I-LIKE SUPERFAMILY PROTEIN"/>
    <property type="match status" value="1"/>
</dbReference>
<organism evidence="4 5">
    <name type="scientific">Corchorus olitorius</name>
    <dbReference type="NCBI Taxonomy" id="93759"/>
    <lineage>
        <taxon>Eukaryota</taxon>
        <taxon>Viridiplantae</taxon>
        <taxon>Streptophyta</taxon>
        <taxon>Embryophyta</taxon>
        <taxon>Tracheophyta</taxon>
        <taxon>Spermatophyta</taxon>
        <taxon>Magnoliopsida</taxon>
        <taxon>eudicotyledons</taxon>
        <taxon>Gunneridae</taxon>
        <taxon>Pentapetalae</taxon>
        <taxon>rosids</taxon>
        <taxon>malvids</taxon>
        <taxon>Malvales</taxon>
        <taxon>Malvaceae</taxon>
        <taxon>Grewioideae</taxon>
        <taxon>Apeibeae</taxon>
        <taxon>Corchorus</taxon>
    </lineage>
</organism>
<evidence type="ECO:0000313" key="5">
    <source>
        <dbReference type="Proteomes" id="UP000187203"/>
    </source>
</evidence>
<dbReference type="OrthoDB" id="1935929at2759"/>
<sequence>MEITPPPGDSVDGKNNRTPAIKRSRTSEKNFMEEEPIAVEQNYPTLNKGGNLNFKEACTRGVINPSLSWEDVLGEEQELDINLTHEEAERKEWPVLPITKEVYQHETESSGIPQFGPWMVAQKRKGGGPRRKFTGNETSEKISTGSRFSALQGEQEESSAKSTNPSQANKATPTRGKQLDLPMNHTKSSKFSYNPHHSKAQGQAFKDITNISSSSKPNVVGPTQDPTPFSLDVEIPNPFSLSSSTTSPLLITPASTNPAFPNLTSDGMSFGEPHQSPTIPMDERGVEPGGGCPPTNSGTCIAEMQVEHDPTTPSGNGSECDFAMGFAAADSDGFVRAMRDLIKQHRPTIVAIMKTRINNSRAEEVLKKLGMPNWHIEEDHFFQAVTISVKVNNNERNLTSIYGSPSTGTREQLWSYLKDKSDQGDKPWEVISYCQLIDLGFVGPKFTWRRKGEGIITTWERIDRVVCNSNWKLQFPEATVFHLPRTRSDHCPLLLDTEGQVRPTPELKPFRFEAAWMSHENFAEFLEMRWEGNQGPMTEKLKQAVTEDEIKRAVFNIKSLKAPGPDGFQAVFFQKNWEILKDDIIGLVKTAFEKGNYQQKILIEKYLKQGSLNSNIGSGCKSHTWRSILKARKVLEKGLKWRVGDGSKISFWFDRWLLEEKTLAEHLCLTSNSHMNELRVSDFIDEHGCQIDKLFEYIPSCLIQKILSIHVILSSLSTNWQTKSYGDTLQMETFPLVQPIKAYLQMMLVLNIKLIWKLKVQPKIKTFIWLATNNRLLSNENRRVRNFTTDASCQTCGAEPESLLHILKDCPSAKAIWEIFMCFKKRNSALKMGKKPKIQWIKLNTYGSWDQKRCIAAAGGVFGDSNGTWLTGYGVNLGNCSIDMAEMWAIYYGVKYATRLNLNFLEIETDSKSSVQAIEAGVDTHHPLFPLVSEIKEMLNDSWWTLSYVPGEKNMMADWIVKWSCSQRPGVKSLNRPPAGSSNVLMADVMGIEYPRLIAI</sequence>
<evidence type="ECO:0000313" key="4">
    <source>
        <dbReference type="EMBL" id="OMP03548.1"/>
    </source>
</evidence>
<feature type="domain" description="RNase H type-1" evidence="2">
    <location>
        <begin position="844"/>
        <end position="963"/>
    </location>
</feature>
<keyword evidence="4" id="KW-0378">Hydrolase</keyword>
<dbReference type="CDD" id="cd06222">
    <property type="entry name" value="RNase_H_like"/>
    <property type="match status" value="1"/>
</dbReference>
<dbReference type="InterPro" id="IPR044730">
    <property type="entry name" value="RNase_H-like_dom_plant"/>
</dbReference>
<dbReference type="GO" id="GO:0004523">
    <property type="term" value="F:RNA-DNA hybrid ribonuclease activity"/>
    <property type="evidence" value="ECO:0007669"/>
    <property type="project" value="InterPro"/>
</dbReference>
<dbReference type="GO" id="GO:0003676">
    <property type="term" value="F:nucleic acid binding"/>
    <property type="evidence" value="ECO:0007669"/>
    <property type="project" value="InterPro"/>
</dbReference>
<dbReference type="InterPro" id="IPR002156">
    <property type="entry name" value="RNaseH_domain"/>
</dbReference>
<comment type="caution">
    <text evidence="4">The sequence shown here is derived from an EMBL/GenBank/DDBJ whole genome shotgun (WGS) entry which is preliminary data.</text>
</comment>
<reference evidence="5" key="1">
    <citation type="submission" date="2013-09" db="EMBL/GenBank/DDBJ databases">
        <title>Corchorus olitorius genome sequencing.</title>
        <authorList>
            <person name="Alam M."/>
            <person name="Haque M.S."/>
            <person name="Islam M.S."/>
            <person name="Emdad E.M."/>
            <person name="Islam M.M."/>
            <person name="Ahmed B."/>
            <person name="Halim A."/>
            <person name="Hossen Q.M.M."/>
            <person name="Hossain M.Z."/>
            <person name="Ahmed R."/>
            <person name="Khan M.M."/>
            <person name="Islam R."/>
            <person name="Rashid M.M."/>
            <person name="Khan S.A."/>
            <person name="Rahman M.S."/>
            <person name="Alam M."/>
            <person name="Yahiya A.S."/>
            <person name="Khan M.S."/>
            <person name="Azam M.S."/>
            <person name="Haque T."/>
            <person name="Lashkar M.Z.H."/>
            <person name="Akhand A.I."/>
            <person name="Morshed G."/>
            <person name="Roy S."/>
            <person name="Uddin K.S."/>
            <person name="Rabeya T."/>
            <person name="Hossain A.S."/>
            <person name="Chowdhury A."/>
            <person name="Snigdha A.R."/>
            <person name="Mortoza M.S."/>
            <person name="Matin S.A."/>
            <person name="Hoque S.M.E."/>
            <person name="Islam M.K."/>
            <person name="Roy D.K."/>
            <person name="Haider R."/>
            <person name="Moosa M.M."/>
            <person name="Elias S.M."/>
            <person name="Hasan A.M."/>
            <person name="Jahan S."/>
            <person name="Shafiuddin M."/>
            <person name="Mahmood N."/>
            <person name="Shommy N.S."/>
        </authorList>
    </citation>
    <scope>NUCLEOTIDE SEQUENCE [LARGE SCALE GENOMIC DNA]</scope>
    <source>
        <strain evidence="5">cv. O-4</strain>
    </source>
</reference>
<dbReference type="Pfam" id="PF13966">
    <property type="entry name" value="zf-RVT"/>
    <property type="match status" value="1"/>
</dbReference>
<dbReference type="InterPro" id="IPR012337">
    <property type="entry name" value="RNaseH-like_sf"/>
</dbReference>
<feature type="compositionally biased region" description="Polar residues" evidence="1">
    <location>
        <begin position="135"/>
        <end position="149"/>
    </location>
</feature>
<feature type="compositionally biased region" description="Polar residues" evidence="1">
    <location>
        <begin position="160"/>
        <end position="172"/>
    </location>
</feature>
<feature type="compositionally biased region" description="Polar residues" evidence="1">
    <location>
        <begin position="257"/>
        <end position="267"/>
    </location>
</feature>